<name>A0A1C3ILS6_VIBSP</name>
<evidence type="ECO:0000313" key="1">
    <source>
        <dbReference type="EMBL" id="PMF18514.1"/>
    </source>
</evidence>
<dbReference type="InterPro" id="IPR000182">
    <property type="entry name" value="GNAT_dom"/>
</dbReference>
<protein>
    <submittedName>
        <fullName evidence="1">GNAT family N-acetyltransferase</fullName>
    </submittedName>
</protein>
<comment type="caution">
    <text evidence="1">The sequence shown here is derived from an EMBL/GenBank/DDBJ whole genome shotgun (WGS) entry which is preliminary data.</text>
</comment>
<accession>A0A1C3ILS6</accession>
<reference evidence="2" key="1">
    <citation type="submission" date="2016-07" db="EMBL/GenBank/DDBJ databases">
        <title>Nontailed viruses are major unrecognized killers of bacteria in the ocean.</title>
        <authorList>
            <person name="Kauffman K."/>
            <person name="Hussain F."/>
            <person name="Yang J."/>
            <person name="Arevalo P."/>
            <person name="Brown J."/>
            <person name="Cutler M."/>
            <person name="Kelly L."/>
            <person name="Polz M.F."/>
        </authorList>
    </citation>
    <scope>NUCLEOTIDE SEQUENCE [LARGE SCALE GENOMIC DNA]</scope>
    <source>
        <strain evidence="2">10N.286.54.F3</strain>
    </source>
</reference>
<dbReference type="EMBL" id="MCSW01000205">
    <property type="protein sequence ID" value="PMF18514.1"/>
    <property type="molecule type" value="Genomic_DNA"/>
</dbReference>
<organism evidence="1 2">
    <name type="scientific">Vibrio splendidus</name>
    <dbReference type="NCBI Taxonomy" id="29497"/>
    <lineage>
        <taxon>Bacteria</taxon>
        <taxon>Pseudomonadati</taxon>
        <taxon>Pseudomonadota</taxon>
        <taxon>Gammaproteobacteria</taxon>
        <taxon>Vibrionales</taxon>
        <taxon>Vibrionaceae</taxon>
        <taxon>Vibrio</taxon>
    </lineage>
</organism>
<dbReference type="SUPFAM" id="SSF55729">
    <property type="entry name" value="Acyl-CoA N-acyltransferases (Nat)"/>
    <property type="match status" value="1"/>
</dbReference>
<keyword evidence="1" id="KW-0808">Transferase</keyword>
<dbReference type="GO" id="GO:0016747">
    <property type="term" value="F:acyltransferase activity, transferring groups other than amino-acyl groups"/>
    <property type="evidence" value="ECO:0007669"/>
    <property type="project" value="InterPro"/>
</dbReference>
<dbReference type="Proteomes" id="UP000235405">
    <property type="component" value="Unassembled WGS sequence"/>
</dbReference>
<dbReference type="Pfam" id="PF13508">
    <property type="entry name" value="Acetyltransf_7"/>
    <property type="match status" value="1"/>
</dbReference>
<dbReference type="Gene3D" id="3.40.630.30">
    <property type="match status" value="1"/>
</dbReference>
<dbReference type="InterPro" id="IPR016181">
    <property type="entry name" value="Acyl_CoA_acyltransferase"/>
</dbReference>
<evidence type="ECO:0000313" key="2">
    <source>
        <dbReference type="Proteomes" id="UP000235405"/>
    </source>
</evidence>
<dbReference type="CDD" id="cd04301">
    <property type="entry name" value="NAT_SF"/>
    <property type="match status" value="1"/>
</dbReference>
<gene>
    <name evidence="1" type="ORF">BCV19_15650</name>
</gene>
<dbReference type="PROSITE" id="PS51186">
    <property type="entry name" value="GNAT"/>
    <property type="match status" value="1"/>
</dbReference>
<dbReference type="RefSeq" id="WP_065681497.1">
    <property type="nucleotide sequence ID" value="NZ_MCSW01000205.1"/>
</dbReference>
<proteinExistence type="predicted"/>
<sequence>MVREATKDDCVKLAALSIKVWLDTYAREGVKTEYAEYALSTFTAAYFFEILNTTKYRVFVSEENEVIQGYVMVNLESHYQTSGNGFEVEKLYVDNIFKGKGIGRKLLNGIENQFGNKYWLYTWVENESNGFYEHLGFSRIGLLTFEFSGSLIENNVYQSAHTH</sequence>
<dbReference type="AlphaFoldDB" id="A0A1C3ILS6"/>